<organism evidence="1 2">
    <name type="scientific">Proteiniclasticum sediminis</name>
    <dbReference type="NCBI Taxonomy" id="2804028"/>
    <lineage>
        <taxon>Bacteria</taxon>
        <taxon>Bacillati</taxon>
        <taxon>Bacillota</taxon>
        <taxon>Clostridia</taxon>
        <taxon>Eubacteriales</taxon>
        <taxon>Clostridiaceae</taxon>
        <taxon>Proteiniclasticum</taxon>
    </lineage>
</organism>
<name>A0A941HQR6_9CLOT</name>
<keyword evidence="2" id="KW-1185">Reference proteome</keyword>
<dbReference type="EMBL" id="JAGSCS010000014">
    <property type="protein sequence ID" value="MBR0576794.1"/>
    <property type="molecule type" value="Genomic_DNA"/>
</dbReference>
<dbReference type="Proteomes" id="UP000675379">
    <property type="component" value="Unassembled WGS sequence"/>
</dbReference>
<sequence>MKTVSVREFASQTGIKEGQIRDLTFVKTFPCLRIGRRVHIYEEQAHRWLESRLGKSIKI</sequence>
<proteinExistence type="predicted"/>
<evidence type="ECO:0000313" key="1">
    <source>
        <dbReference type="EMBL" id="MBR0576794.1"/>
    </source>
</evidence>
<evidence type="ECO:0000313" key="2">
    <source>
        <dbReference type="Proteomes" id="UP000675379"/>
    </source>
</evidence>
<dbReference type="AlphaFoldDB" id="A0A941HQR6"/>
<comment type="caution">
    <text evidence="1">The sequence shown here is derived from an EMBL/GenBank/DDBJ whole genome shotgun (WGS) entry which is preliminary data.</text>
</comment>
<protein>
    <submittedName>
        <fullName evidence="1">Uncharacterized protein</fullName>
    </submittedName>
</protein>
<reference evidence="1" key="1">
    <citation type="submission" date="2021-04" db="EMBL/GenBank/DDBJ databases">
        <title>Proteiniclasticum sedimins sp. nov., an obligate anaerobic bacterium isolated from anaerobic sludge.</title>
        <authorList>
            <person name="Liu J."/>
        </authorList>
    </citation>
    <scope>NUCLEOTIDE SEQUENCE</scope>
    <source>
        <strain evidence="1">BAD-10</strain>
    </source>
</reference>
<dbReference type="RefSeq" id="WP_211802213.1">
    <property type="nucleotide sequence ID" value="NZ_JAGSCS010000014.1"/>
</dbReference>
<accession>A0A941HQR6</accession>
<gene>
    <name evidence="1" type="ORF">KCG48_10660</name>
</gene>